<sequence length="94" mass="10854">MRRDRKVKKEFININEKRKMVERRGKNSSRRNESSMINLHPWTCFYCWERRVERVVPVVAAAAVVVVVPVVGSPLSLILPPGVDEPAPHYNTNK</sequence>
<keyword evidence="4" id="KW-1185">Reference proteome</keyword>
<evidence type="ECO:0000313" key="4">
    <source>
        <dbReference type="Proteomes" id="UP000499080"/>
    </source>
</evidence>
<accession>A0A4Y2U891</accession>
<dbReference type="Proteomes" id="UP000499080">
    <property type="component" value="Unassembled WGS sequence"/>
</dbReference>
<evidence type="ECO:0000313" key="3">
    <source>
        <dbReference type="EMBL" id="GBO07896.1"/>
    </source>
</evidence>
<evidence type="ECO:0000313" key="2">
    <source>
        <dbReference type="EMBL" id="GBO07851.1"/>
    </source>
</evidence>
<keyword evidence="1" id="KW-0472">Membrane</keyword>
<keyword evidence="1" id="KW-0812">Transmembrane</keyword>
<keyword evidence="1" id="KW-1133">Transmembrane helix</keyword>
<dbReference type="EMBL" id="BGPR01033779">
    <property type="protein sequence ID" value="GBO07851.1"/>
    <property type="molecule type" value="Genomic_DNA"/>
</dbReference>
<evidence type="ECO:0000256" key="1">
    <source>
        <dbReference type="SAM" id="Phobius"/>
    </source>
</evidence>
<dbReference type="AlphaFoldDB" id="A0A4Y2U891"/>
<organism evidence="3 4">
    <name type="scientific">Araneus ventricosus</name>
    <name type="common">Orbweaver spider</name>
    <name type="synonym">Epeira ventricosa</name>
    <dbReference type="NCBI Taxonomy" id="182803"/>
    <lineage>
        <taxon>Eukaryota</taxon>
        <taxon>Metazoa</taxon>
        <taxon>Ecdysozoa</taxon>
        <taxon>Arthropoda</taxon>
        <taxon>Chelicerata</taxon>
        <taxon>Arachnida</taxon>
        <taxon>Araneae</taxon>
        <taxon>Araneomorphae</taxon>
        <taxon>Entelegynae</taxon>
        <taxon>Araneoidea</taxon>
        <taxon>Araneidae</taxon>
        <taxon>Araneus</taxon>
    </lineage>
</organism>
<name>A0A4Y2U891_ARAVE</name>
<proteinExistence type="predicted"/>
<protein>
    <submittedName>
        <fullName evidence="3">Uncharacterized protein</fullName>
    </submittedName>
</protein>
<gene>
    <name evidence="2" type="ORF">AVEN_112945_1</name>
    <name evidence="3" type="ORF">AVEN_191353_1</name>
</gene>
<reference evidence="3 4" key="1">
    <citation type="journal article" date="2019" name="Sci. Rep.">
        <title>Orb-weaving spider Araneus ventricosus genome elucidates the spidroin gene catalogue.</title>
        <authorList>
            <person name="Kono N."/>
            <person name="Nakamura H."/>
            <person name="Ohtoshi R."/>
            <person name="Moran D.A.P."/>
            <person name="Shinohara A."/>
            <person name="Yoshida Y."/>
            <person name="Fujiwara M."/>
            <person name="Mori M."/>
            <person name="Tomita M."/>
            <person name="Arakawa K."/>
        </authorList>
    </citation>
    <scope>NUCLEOTIDE SEQUENCE [LARGE SCALE GENOMIC DNA]</scope>
</reference>
<comment type="caution">
    <text evidence="3">The sequence shown here is derived from an EMBL/GenBank/DDBJ whole genome shotgun (WGS) entry which is preliminary data.</text>
</comment>
<dbReference type="EMBL" id="BGPR01033813">
    <property type="protein sequence ID" value="GBO07896.1"/>
    <property type="molecule type" value="Genomic_DNA"/>
</dbReference>
<feature type="transmembrane region" description="Helical" evidence="1">
    <location>
        <begin position="55"/>
        <end position="79"/>
    </location>
</feature>